<feature type="non-terminal residue" evidence="1">
    <location>
        <position position="1"/>
    </location>
</feature>
<dbReference type="AlphaFoldDB" id="A0AAV0LNE5"/>
<reference evidence="1" key="1">
    <citation type="submission" date="2022-08" db="EMBL/GenBank/DDBJ databases">
        <authorList>
            <person name="Gutierrez-Valencia J."/>
        </authorList>
    </citation>
    <scope>NUCLEOTIDE SEQUENCE</scope>
</reference>
<protein>
    <submittedName>
        <fullName evidence="1">Uncharacterized protein</fullName>
    </submittedName>
</protein>
<gene>
    <name evidence="1" type="ORF">LITE_LOCUS24543</name>
</gene>
<dbReference type="EMBL" id="CAMGYJ010000006">
    <property type="protein sequence ID" value="CAI0435059.1"/>
    <property type="molecule type" value="Genomic_DNA"/>
</dbReference>
<evidence type="ECO:0000313" key="1">
    <source>
        <dbReference type="EMBL" id="CAI0435059.1"/>
    </source>
</evidence>
<evidence type="ECO:0000313" key="2">
    <source>
        <dbReference type="Proteomes" id="UP001154282"/>
    </source>
</evidence>
<sequence length="86" mass="9430">ASTPIGYTQILADPLRRSISRILFPSVADPRLEAVGDGEVEATLEPHSLDEDWFARRGVNLELHACVPRPRRRSIHSSPPSPSSSS</sequence>
<comment type="caution">
    <text evidence="1">The sequence shown here is derived from an EMBL/GenBank/DDBJ whole genome shotgun (WGS) entry which is preliminary data.</text>
</comment>
<dbReference type="Proteomes" id="UP001154282">
    <property type="component" value="Unassembled WGS sequence"/>
</dbReference>
<feature type="non-terminal residue" evidence="1">
    <location>
        <position position="86"/>
    </location>
</feature>
<keyword evidence="2" id="KW-1185">Reference proteome</keyword>
<organism evidence="1 2">
    <name type="scientific">Linum tenue</name>
    <dbReference type="NCBI Taxonomy" id="586396"/>
    <lineage>
        <taxon>Eukaryota</taxon>
        <taxon>Viridiplantae</taxon>
        <taxon>Streptophyta</taxon>
        <taxon>Embryophyta</taxon>
        <taxon>Tracheophyta</taxon>
        <taxon>Spermatophyta</taxon>
        <taxon>Magnoliopsida</taxon>
        <taxon>eudicotyledons</taxon>
        <taxon>Gunneridae</taxon>
        <taxon>Pentapetalae</taxon>
        <taxon>rosids</taxon>
        <taxon>fabids</taxon>
        <taxon>Malpighiales</taxon>
        <taxon>Linaceae</taxon>
        <taxon>Linum</taxon>
    </lineage>
</organism>
<proteinExistence type="predicted"/>
<name>A0AAV0LNE5_9ROSI</name>
<accession>A0AAV0LNE5</accession>